<name>A0A4U6XJG9_9PEZI</name>
<evidence type="ECO:0000313" key="2">
    <source>
        <dbReference type="EMBL" id="TKW54267.1"/>
    </source>
</evidence>
<dbReference type="Proteomes" id="UP000310108">
    <property type="component" value="Unassembled WGS sequence"/>
</dbReference>
<evidence type="ECO:0000256" key="1">
    <source>
        <dbReference type="SAM" id="SignalP"/>
    </source>
</evidence>
<evidence type="ECO:0008006" key="4">
    <source>
        <dbReference type="Google" id="ProtNLM"/>
    </source>
</evidence>
<gene>
    <name evidence="2" type="ORF">CTA1_6444</name>
</gene>
<dbReference type="OrthoDB" id="3942074at2759"/>
<sequence length="239" mass="23466">MSFRIVSSLAILATAVLAKTDLAGCVSSDSIVTPTQGGTPYATRVWYLPDTGEICAALDCGGGRAPPKTTVPGCASYEGTDTYSPSFLPLKTTAAATDGVAQTILPTIVTSVPETATTAITSATGNAASSTGESAFATGTMPAETDNVESLTGSDIATSSASEATATTAVVLPDAGRNATATFFVSTTSGARRQTSILGGGSAATAVTSATNTPNAAPTGASRELFGLVAGVAIGAILL</sequence>
<organism evidence="2 3">
    <name type="scientific">Colletotrichum tanaceti</name>
    <dbReference type="NCBI Taxonomy" id="1306861"/>
    <lineage>
        <taxon>Eukaryota</taxon>
        <taxon>Fungi</taxon>
        <taxon>Dikarya</taxon>
        <taxon>Ascomycota</taxon>
        <taxon>Pezizomycotina</taxon>
        <taxon>Sordariomycetes</taxon>
        <taxon>Hypocreomycetidae</taxon>
        <taxon>Glomerellales</taxon>
        <taxon>Glomerellaceae</taxon>
        <taxon>Colletotrichum</taxon>
        <taxon>Colletotrichum destructivum species complex</taxon>
    </lineage>
</organism>
<dbReference type="AlphaFoldDB" id="A0A4U6XJG9"/>
<feature type="signal peptide" evidence="1">
    <location>
        <begin position="1"/>
        <end position="18"/>
    </location>
</feature>
<keyword evidence="3" id="KW-1185">Reference proteome</keyword>
<evidence type="ECO:0000313" key="3">
    <source>
        <dbReference type="Proteomes" id="UP000310108"/>
    </source>
</evidence>
<proteinExistence type="predicted"/>
<protein>
    <recommendedName>
        <fullName evidence="4">Siderophore biosynthesis enzyme</fullName>
    </recommendedName>
</protein>
<dbReference type="STRING" id="1306861.A0A4U6XJG9"/>
<feature type="chain" id="PRO_5020205110" description="Siderophore biosynthesis enzyme" evidence="1">
    <location>
        <begin position="19"/>
        <end position="239"/>
    </location>
</feature>
<reference evidence="2 3" key="1">
    <citation type="journal article" date="2019" name="PLoS ONE">
        <title>Comparative genome analysis indicates high evolutionary potential of pathogenicity genes in Colletotrichum tanaceti.</title>
        <authorList>
            <person name="Lelwala R.V."/>
            <person name="Korhonen P.K."/>
            <person name="Young N.D."/>
            <person name="Scott J.B."/>
            <person name="Ades P.A."/>
            <person name="Gasser R.B."/>
            <person name="Taylor P.W.J."/>
        </authorList>
    </citation>
    <scope>NUCLEOTIDE SEQUENCE [LARGE SCALE GENOMIC DNA]</scope>
    <source>
        <strain evidence="2">BRIP57314</strain>
    </source>
</reference>
<comment type="caution">
    <text evidence="2">The sequence shown here is derived from an EMBL/GenBank/DDBJ whole genome shotgun (WGS) entry which is preliminary data.</text>
</comment>
<accession>A0A4U6XJG9</accession>
<keyword evidence="1" id="KW-0732">Signal</keyword>
<dbReference type="EMBL" id="PJEX01000145">
    <property type="protein sequence ID" value="TKW54267.1"/>
    <property type="molecule type" value="Genomic_DNA"/>
</dbReference>